<evidence type="ECO:0000313" key="2">
    <source>
        <dbReference type="Proteomes" id="UP000293568"/>
    </source>
</evidence>
<accession>A0A4P6EUI9</accession>
<dbReference type="RefSeq" id="WP_129439427.1">
    <property type="nucleotide sequence ID" value="NZ_CP035492.1"/>
</dbReference>
<name>A0A4P6EUI9_9BACL</name>
<dbReference type="Proteomes" id="UP000293568">
    <property type="component" value="Chromosome"/>
</dbReference>
<evidence type="ECO:0000313" key="1">
    <source>
        <dbReference type="EMBL" id="QAY66145.1"/>
    </source>
</evidence>
<dbReference type="AlphaFoldDB" id="A0A4P6EUI9"/>
<gene>
    <name evidence="1" type="ORF">ET464_06790</name>
</gene>
<reference evidence="1 2" key="1">
    <citation type="submission" date="2019-01" db="EMBL/GenBank/DDBJ databases">
        <title>Genome sequencing of strain FW100M-2.</title>
        <authorList>
            <person name="Heo J."/>
            <person name="Kim S.-J."/>
            <person name="Kim J.-S."/>
            <person name="Hong S.-B."/>
            <person name="Kwon S.-W."/>
        </authorList>
    </citation>
    <scope>NUCLEOTIDE SEQUENCE [LARGE SCALE GENOMIC DNA]</scope>
    <source>
        <strain evidence="1 2">FW100M-2</strain>
    </source>
</reference>
<dbReference type="OrthoDB" id="2678750at2"/>
<sequence length="142" mass="15808">MKFSEIEESKWNELEPYLDTCLLPVTGMTGLERPYEATQELERLRDIMDLVEVPFKGRIVTYPACHYGGEEITNLVNKLCGSLKTAGFKFVIVITAKPLSRPVPEHADLVIAAADNGKLPDAAEVSQAIRELWNSGMDQEAI</sequence>
<dbReference type="EMBL" id="CP035492">
    <property type="protein sequence ID" value="QAY66145.1"/>
    <property type="molecule type" value="Genomic_DNA"/>
</dbReference>
<dbReference type="Pfam" id="PF10673">
    <property type="entry name" value="DUF2487"/>
    <property type="match status" value="1"/>
</dbReference>
<keyword evidence="2" id="KW-1185">Reference proteome</keyword>
<proteinExistence type="predicted"/>
<dbReference type="KEGG" id="pprt:ET464_06790"/>
<dbReference type="InterPro" id="IPR019615">
    <property type="entry name" value="DUF2487"/>
</dbReference>
<organism evidence="1 2">
    <name type="scientific">Paenibacillus protaetiae</name>
    <dbReference type="NCBI Taxonomy" id="2509456"/>
    <lineage>
        <taxon>Bacteria</taxon>
        <taxon>Bacillati</taxon>
        <taxon>Bacillota</taxon>
        <taxon>Bacilli</taxon>
        <taxon>Bacillales</taxon>
        <taxon>Paenibacillaceae</taxon>
        <taxon>Paenibacillus</taxon>
    </lineage>
</organism>
<protein>
    <submittedName>
        <fullName evidence="1">DUF2487 family protein</fullName>
    </submittedName>
</protein>